<evidence type="ECO:0000256" key="11">
    <source>
        <dbReference type="ARBA" id="ARBA00038976"/>
    </source>
</evidence>
<dbReference type="PANTHER" id="PTHR43501">
    <property type="entry name" value="CYTOSOL NON-SPECIFIC DIPEPTIDASE"/>
    <property type="match status" value="1"/>
</dbReference>
<accession>A0A918N7G9</accession>
<evidence type="ECO:0000256" key="6">
    <source>
        <dbReference type="ARBA" id="ARBA00022833"/>
    </source>
</evidence>
<dbReference type="InterPro" id="IPR011650">
    <property type="entry name" value="Peptidase_M20_dimer"/>
</dbReference>
<organism evidence="20 21">
    <name type="scientific">Saccharospirillum salsuginis</name>
    <dbReference type="NCBI Taxonomy" id="418750"/>
    <lineage>
        <taxon>Bacteria</taxon>
        <taxon>Pseudomonadati</taxon>
        <taxon>Pseudomonadota</taxon>
        <taxon>Gammaproteobacteria</taxon>
        <taxon>Oceanospirillales</taxon>
        <taxon>Saccharospirillaceae</taxon>
        <taxon>Saccharospirillum</taxon>
    </lineage>
</organism>
<evidence type="ECO:0000256" key="18">
    <source>
        <dbReference type="ARBA" id="ARBA00078074"/>
    </source>
</evidence>
<gene>
    <name evidence="20" type="primary">pepD</name>
    <name evidence="20" type="ORF">GCM10007392_08410</name>
</gene>
<evidence type="ECO:0000256" key="17">
    <source>
        <dbReference type="ARBA" id="ARBA00077688"/>
    </source>
</evidence>
<dbReference type="NCBIfam" id="TIGR01893">
    <property type="entry name" value="aa-his-dipept"/>
    <property type="match status" value="1"/>
</dbReference>
<evidence type="ECO:0000256" key="8">
    <source>
        <dbReference type="ARBA" id="ARBA00023049"/>
    </source>
</evidence>
<keyword evidence="21" id="KW-1185">Reference proteome</keyword>
<keyword evidence="7" id="KW-0224">Dipeptidase</keyword>
<dbReference type="PRINTS" id="PR00934">
    <property type="entry name" value="XHISDIPTASE"/>
</dbReference>
<dbReference type="FunFam" id="3.40.630.10:FF:000018">
    <property type="entry name" value="Aminoacyl-histidine dipeptidase PepD"/>
    <property type="match status" value="1"/>
</dbReference>
<dbReference type="FunFam" id="3.40.630.10:FF:000015">
    <property type="entry name" value="Aminoacyl-histidine dipeptidase PepD"/>
    <property type="match status" value="1"/>
</dbReference>
<dbReference type="GO" id="GO:0005829">
    <property type="term" value="C:cytosol"/>
    <property type="evidence" value="ECO:0007669"/>
    <property type="project" value="TreeGrafter"/>
</dbReference>
<keyword evidence="5" id="KW-0378">Hydrolase</keyword>
<reference evidence="20" key="1">
    <citation type="journal article" date="2014" name="Int. J. Syst. Evol. Microbiol.">
        <title>Complete genome sequence of Corynebacterium casei LMG S-19264T (=DSM 44701T), isolated from a smear-ripened cheese.</title>
        <authorList>
            <consortium name="US DOE Joint Genome Institute (JGI-PGF)"/>
            <person name="Walter F."/>
            <person name="Albersmeier A."/>
            <person name="Kalinowski J."/>
            <person name="Ruckert C."/>
        </authorList>
    </citation>
    <scope>NUCLEOTIDE SEQUENCE</scope>
    <source>
        <strain evidence="20">KCTC 22169</strain>
    </source>
</reference>
<proteinExistence type="inferred from homology"/>
<keyword evidence="3" id="KW-0645">Protease</keyword>
<evidence type="ECO:0000256" key="15">
    <source>
        <dbReference type="ARBA" id="ARBA00075285"/>
    </source>
</evidence>
<dbReference type="SUPFAM" id="SSF53187">
    <property type="entry name" value="Zn-dependent exopeptidases"/>
    <property type="match status" value="1"/>
</dbReference>
<comment type="similarity">
    <text evidence="13">Belongs to the peptidase M20C family.</text>
</comment>
<evidence type="ECO:0000256" key="2">
    <source>
        <dbReference type="ARBA" id="ARBA00001947"/>
    </source>
</evidence>
<comment type="catalytic activity">
    <reaction evidence="10">
        <text>Hydrolysis of dipeptides, preferentially hydrophobic dipeptides including prolyl amino acids.</text>
        <dbReference type="EC" id="3.4.13.18"/>
    </reaction>
</comment>
<dbReference type="GO" id="GO:0006508">
    <property type="term" value="P:proteolysis"/>
    <property type="evidence" value="ECO:0007669"/>
    <property type="project" value="UniProtKB-KW"/>
</dbReference>
<evidence type="ECO:0000256" key="16">
    <source>
        <dbReference type="ARBA" id="ARBA00076004"/>
    </source>
</evidence>
<dbReference type="Proteomes" id="UP000626148">
    <property type="component" value="Unassembled WGS sequence"/>
</dbReference>
<evidence type="ECO:0000256" key="10">
    <source>
        <dbReference type="ARBA" id="ARBA00036421"/>
    </source>
</evidence>
<dbReference type="Pfam" id="PF01546">
    <property type="entry name" value="Peptidase_M20"/>
    <property type="match status" value="1"/>
</dbReference>
<dbReference type="AlphaFoldDB" id="A0A918N7G9"/>
<dbReference type="PIRSF" id="PIRSF016599">
    <property type="entry name" value="Xaa-His_dipept"/>
    <property type="match status" value="1"/>
</dbReference>
<dbReference type="Gene3D" id="3.40.630.10">
    <property type="entry name" value="Zn peptidases"/>
    <property type="match status" value="2"/>
</dbReference>
<comment type="caution">
    <text evidence="20">The sequence shown here is derived from an EMBL/GenBank/DDBJ whole genome shotgun (WGS) entry which is preliminary data.</text>
</comment>
<keyword evidence="8" id="KW-0482">Metalloprotease</keyword>
<dbReference type="EMBL" id="BMXR01000002">
    <property type="protein sequence ID" value="GGX43971.1"/>
    <property type="molecule type" value="Genomic_DNA"/>
</dbReference>
<comment type="cofactor">
    <cofactor evidence="2">
        <name>Zn(2+)</name>
        <dbReference type="ChEBI" id="CHEBI:29105"/>
    </cofactor>
</comment>
<reference evidence="20" key="2">
    <citation type="submission" date="2020-09" db="EMBL/GenBank/DDBJ databases">
        <authorList>
            <person name="Sun Q."/>
            <person name="Kim S."/>
        </authorList>
    </citation>
    <scope>NUCLEOTIDE SEQUENCE</scope>
    <source>
        <strain evidence="20">KCTC 22169</strain>
    </source>
</reference>
<keyword evidence="4" id="KW-0479">Metal-binding</keyword>
<keyword evidence="6" id="KW-0862">Zinc</keyword>
<evidence type="ECO:0000256" key="12">
    <source>
        <dbReference type="ARBA" id="ARBA00044252"/>
    </source>
</evidence>
<sequence>MNAQFESDLALPQQPEHLWRHFQAITRIPRPSGQEGALRDRIIKLAEERGFRHAVDEAGNLVVYVPASGGCESAETVIIQNHLDMVTVKTGDKEHDFERDPLSLQVKDGWLSADRTTLGADNGVGVAAALAAMTDPDVTHPPMELLFTTEEETGLHGASNLDASLLTGTRMLNLDTEDWGELYIGCAGGYGYEAQRQIMMKRPRPGLVPYMLHLKGLSGGHSGIQIHEQLGNANKLLTEVLVDADELDWQLSRFRGGVAHNVIAREASVEILVDPEQMDQWQAHLDQVRDRWLGYLPEADQGLNWVFEPIEREEPLVASAADTHMILNLLSVLPHGAQSYNLQQPADLVDLSVNLAVVMLQDDTLRIQTSMRFFNENQARPLKHKLEALFEIFQIGYSIILDYPGWNPDFDSALVARTRDIAARQLGEVPVLKAIHAGLECGILKSKKPDLDIVSFGPTIKGAHSPTERLEIATVEPFWRLVTGVLEDLARV</sequence>
<evidence type="ECO:0000256" key="5">
    <source>
        <dbReference type="ARBA" id="ARBA00022801"/>
    </source>
</evidence>
<dbReference type="Pfam" id="PF07687">
    <property type="entry name" value="M20_dimer"/>
    <property type="match status" value="1"/>
</dbReference>
<evidence type="ECO:0000256" key="14">
    <source>
        <dbReference type="ARBA" id="ARBA00071271"/>
    </source>
</evidence>
<evidence type="ECO:0000313" key="20">
    <source>
        <dbReference type="EMBL" id="GGX43971.1"/>
    </source>
</evidence>
<comment type="cofactor">
    <cofactor evidence="1">
        <name>Co(2+)</name>
        <dbReference type="ChEBI" id="CHEBI:48828"/>
    </cofactor>
</comment>
<evidence type="ECO:0000259" key="19">
    <source>
        <dbReference type="Pfam" id="PF07687"/>
    </source>
</evidence>
<keyword evidence="9" id="KW-0170">Cobalt</keyword>
<evidence type="ECO:0000313" key="21">
    <source>
        <dbReference type="Proteomes" id="UP000626148"/>
    </source>
</evidence>
<evidence type="ECO:0000256" key="3">
    <source>
        <dbReference type="ARBA" id="ARBA00022670"/>
    </source>
</evidence>
<evidence type="ECO:0000256" key="1">
    <source>
        <dbReference type="ARBA" id="ARBA00001941"/>
    </source>
</evidence>
<evidence type="ECO:0000256" key="9">
    <source>
        <dbReference type="ARBA" id="ARBA00023285"/>
    </source>
</evidence>
<dbReference type="GO" id="GO:0070573">
    <property type="term" value="F:metallodipeptidase activity"/>
    <property type="evidence" value="ECO:0007669"/>
    <property type="project" value="TreeGrafter"/>
</dbReference>
<feature type="domain" description="Peptidase M20 dimerisation" evidence="19">
    <location>
        <begin position="213"/>
        <end position="290"/>
    </location>
</feature>
<dbReference type="GO" id="GO:0046872">
    <property type="term" value="F:metal ion binding"/>
    <property type="evidence" value="ECO:0007669"/>
    <property type="project" value="UniProtKB-KW"/>
</dbReference>
<protein>
    <recommendedName>
        <fullName evidence="14">Cytosol non-specific dipeptidase</fullName>
        <ecNumber evidence="11">3.4.13.18</ecNumber>
    </recommendedName>
    <alternativeName>
        <fullName evidence="17">Aminoacyl-histidine dipeptidase</fullName>
    </alternativeName>
    <alternativeName>
        <fullName evidence="16">Beta-alanyl-histidine dipeptidase</fullName>
    </alternativeName>
    <alternativeName>
        <fullName evidence="15">Carnosinase</fullName>
    </alternativeName>
    <alternativeName>
        <fullName evidence="12">Peptidase D</fullName>
    </alternativeName>
    <alternativeName>
        <fullName evidence="18">Xaa-His dipeptidase</fullName>
    </alternativeName>
</protein>
<name>A0A918N7G9_9GAMM</name>
<evidence type="ECO:0000256" key="13">
    <source>
        <dbReference type="ARBA" id="ARBA00061423"/>
    </source>
</evidence>
<dbReference type="InterPro" id="IPR001160">
    <property type="entry name" value="Peptidase_M20C"/>
</dbReference>
<dbReference type="EC" id="3.4.13.18" evidence="11"/>
<dbReference type="InterPro" id="IPR002933">
    <property type="entry name" value="Peptidase_M20"/>
</dbReference>
<evidence type="ECO:0000256" key="7">
    <source>
        <dbReference type="ARBA" id="ARBA00022997"/>
    </source>
</evidence>
<dbReference type="RefSeq" id="WP_189607245.1">
    <property type="nucleotide sequence ID" value="NZ_BMXR01000002.1"/>
</dbReference>
<dbReference type="PANTHER" id="PTHR43501:SF1">
    <property type="entry name" value="CYTOSOL NON-SPECIFIC DIPEPTIDASE"/>
    <property type="match status" value="1"/>
</dbReference>
<evidence type="ECO:0000256" key="4">
    <source>
        <dbReference type="ARBA" id="ARBA00022723"/>
    </source>
</evidence>